<protein>
    <recommendedName>
        <fullName evidence="3">Cell division protein FtsL</fullName>
    </recommendedName>
</protein>
<evidence type="ECO:0008006" key="3">
    <source>
        <dbReference type="Google" id="ProtNLM"/>
    </source>
</evidence>
<evidence type="ECO:0000313" key="1">
    <source>
        <dbReference type="EMBL" id="KKR63219.1"/>
    </source>
</evidence>
<evidence type="ECO:0000313" key="2">
    <source>
        <dbReference type="Proteomes" id="UP000034613"/>
    </source>
</evidence>
<organism evidence="1 2">
    <name type="scientific">Candidatus Woesebacteria bacterium GW2011_GWA1_40_45</name>
    <dbReference type="NCBI Taxonomy" id="1618554"/>
    <lineage>
        <taxon>Bacteria</taxon>
        <taxon>Candidatus Woeseibacteriota</taxon>
    </lineage>
</organism>
<comment type="caution">
    <text evidence="1">The sequence shown here is derived from an EMBL/GenBank/DDBJ whole genome shotgun (WGS) entry which is preliminary data.</text>
</comment>
<dbReference type="EMBL" id="LBZB01000009">
    <property type="protein sequence ID" value="KKR63219.1"/>
    <property type="molecule type" value="Genomic_DNA"/>
</dbReference>
<reference evidence="1 2" key="1">
    <citation type="journal article" date="2015" name="Nature">
        <title>rRNA introns, odd ribosomes, and small enigmatic genomes across a large radiation of phyla.</title>
        <authorList>
            <person name="Brown C.T."/>
            <person name="Hug L.A."/>
            <person name="Thomas B.C."/>
            <person name="Sharon I."/>
            <person name="Castelle C.J."/>
            <person name="Singh A."/>
            <person name="Wilkins M.J."/>
            <person name="Williams K.H."/>
            <person name="Banfield J.F."/>
        </authorList>
    </citation>
    <scope>NUCLEOTIDE SEQUENCE [LARGE SCALE GENOMIC DNA]</scope>
</reference>
<sequence length="92" mass="10079">MDIRKIILIILVFALISGAVLMTVEMSTLGADAERTSNEEVKLKEENRQLKSMLVEGSSLSGLEKNAEGLGYLKPDYTLYISGKEAYAAKLP</sequence>
<name>A0A0G0SEF5_9BACT</name>
<dbReference type="Proteomes" id="UP000034613">
    <property type="component" value="Unassembled WGS sequence"/>
</dbReference>
<dbReference type="AlphaFoldDB" id="A0A0G0SEF5"/>
<gene>
    <name evidence="1" type="ORF">UU03_C0009G0005</name>
</gene>
<proteinExistence type="predicted"/>
<accession>A0A0G0SEF5</accession>